<evidence type="ECO:0000313" key="2">
    <source>
        <dbReference type="EMBL" id="MPC44423.1"/>
    </source>
</evidence>
<dbReference type="EMBL" id="VSRR010006278">
    <property type="protein sequence ID" value="MPC44423.1"/>
    <property type="molecule type" value="Genomic_DNA"/>
</dbReference>
<dbReference type="Proteomes" id="UP000324222">
    <property type="component" value="Unassembled WGS sequence"/>
</dbReference>
<feature type="signal peptide" evidence="1">
    <location>
        <begin position="1"/>
        <end position="18"/>
    </location>
</feature>
<evidence type="ECO:0000256" key="1">
    <source>
        <dbReference type="SAM" id="SignalP"/>
    </source>
</evidence>
<keyword evidence="1" id="KW-0732">Signal</keyword>
<organism evidence="2 3">
    <name type="scientific">Portunus trituberculatus</name>
    <name type="common">Swimming crab</name>
    <name type="synonym">Neptunus trituberculatus</name>
    <dbReference type="NCBI Taxonomy" id="210409"/>
    <lineage>
        <taxon>Eukaryota</taxon>
        <taxon>Metazoa</taxon>
        <taxon>Ecdysozoa</taxon>
        <taxon>Arthropoda</taxon>
        <taxon>Crustacea</taxon>
        <taxon>Multicrustacea</taxon>
        <taxon>Malacostraca</taxon>
        <taxon>Eumalacostraca</taxon>
        <taxon>Eucarida</taxon>
        <taxon>Decapoda</taxon>
        <taxon>Pleocyemata</taxon>
        <taxon>Brachyura</taxon>
        <taxon>Eubrachyura</taxon>
        <taxon>Portunoidea</taxon>
        <taxon>Portunidae</taxon>
        <taxon>Portuninae</taxon>
        <taxon>Portunus</taxon>
    </lineage>
</organism>
<reference evidence="2 3" key="1">
    <citation type="submission" date="2019-05" db="EMBL/GenBank/DDBJ databases">
        <title>Another draft genome of Portunus trituberculatus and its Hox gene families provides insights of decapod evolution.</title>
        <authorList>
            <person name="Jeong J.-H."/>
            <person name="Song I."/>
            <person name="Kim S."/>
            <person name="Choi T."/>
            <person name="Kim D."/>
            <person name="Ryu S."/>
            <person name="Kim W."/>
        </authorList>
    </citation>
    <scope>NUCLEOTIDE SEQUENCE [LARGE SCALE GENOMIC DNA]</scope>
    <source>
        <tissue evidence="2">Muscle</tissue>
    </source>
</reference>
<sequence>MVIVLGLMALITRWGLRGALQELVRRIGGVGVMRVPAEGKVSEPGEERECLWRLSEGDPPIFTVTVIT</sequence>
<comment type="caution">
    <text evidence="2">The sequence shown here is derived from an EMBL/GenBank/DDBJ whole genome shotgun (WGS) entry which is preliminary data.</text>
</comment>
<feature type="chain" id="PRO_5022693900" evidence="1">
    <location>
        <begin position="19"/>
        <end position="68"/>
    </location>
</feature>
<proteinExistence type="predicted"/>
<protein>
    <submittedName>
        <fullName evidence="2">Uncharacterized protein</fullName>
    </submittedName>
</protein>
<dbReference type="AlphaFoldDB" id="A0A5B7FH37"/>
<name>A0A5B7FH37_PORTR</name>
<gene>
    <name evidence="2" type="ORF">E2C01_038096</name>
</gene>
<accession>A0A5B7FH37</accession>
<keyword evidence="3" id="KW-1185">Reference proteome</keyword>
<evidence type="ECO:0000313" key="3">
    <source>
        <dbReference type="Proteomes" id="UP000324222"/>
    </source>
</evidence>